<proteinExistence type="predicted"/>
<evidence type="ECO:0000256" key="1">
    <source>
        <dbReference type="SAM" id="Phobius"/>
    </source>
</evidence>
<dbReference type="Proteomes" id="UP001597018">
    <property type="component" value="Unassembled WGS sequence"/>
</dbReference>
<name>A0ABW3G4I8_9PSEU</name>
<feature type="transmembrane region" description="Helical" evidence="1">
    <location>
        <begin position="241"/>
        <end position="262"/>
    </location>
</feature>
<dbReference type="EMBL" id="JBHTIW010000053">
    <property type="protein sequence ID" value="MFD0924005.1"/>
    <property type="molecule type" value="Genomic_DNA"/>
</dbReference>
<evidence type="ECO:0000259" key="2">
    <source>
        <dbReference type="Pfam" id="PF02517"/>
    </source>
</evidence>
<comment type="caution">
    <text evidence="3">The sequence shown here is derived from an EMBL/GenBank/DDBJ whole genome shotgun (WGS) entry which is preliminary data.</text>
</comment>
<feature type="transmembrane region" description="Helical" evidence="1">
    <location>
        <begin position="123"/>
        <end position="147"/>
    </location>
</feature>
<sequence length="270" mass="29139">MSGTLRAWLAPTRPEEPETIAAARERRAIAVEMVVVLLVTFGLSAVQSLLSLLDALLRPQPLADQNVAINAPQAQLGLLDMLQQLTNVTRLCAWGALGAYLLWRSGVALRRVGLDRSRPGRDVAGGIGLAALIGIPGLGLYLAAHALGLSLTVQPSTLDDTWWRAPVLALSAFGNAFAEEVLIVAYVLTRLRQLGWSENRSLWLAAVLRGGYHLYQGVGGFVGNVVMGLVFGRVWQRTNRLWPLVVGHALIDVVAFVGYAALRGRVAWLP</sequence>
<keyword evidence="3" id="KW-0378">Hydrolase</keyword>
<keyword evidence="1" id="KW-1133">Transmembrane helix</keyword>
<reference evidence="4" key="1">
    <citation type="journal article" date="2019" name="Int. J. Syst. Evol. Microbiol.">
        <title>The Global Catalogue of Microorganisms (GCM) 10K type strain sequencing project: providing services to taxonomists for standard genome sequencing and annotation.</title>
        <authorList>
            <consortium name="The Broad Institute Genomics Platform"/>
            <consortium name="The Broad Institute Genome Sequencing Center for Infectious Disease"/>
            <person name="Wu L."/>
            <person name="Ma J."/>
        </authorList>
    </citation>
    <scope>NUCLEOTIDE SEQUENCE [LARGE SCALE GENOMIC DNA]</scope>
    <source>
        <strain evidence="4">CCUG 56401</strain>
    </source>
</reference>
<dbReference type="EC" id="3.4.-.-" evidence="3"/>
<keyword evidence="1" id="KW-0812">Transmembrane</keyword>
<dbReference type="InterPro" id="IPR003675">
    <property type="entry name" value="Rce1/LyrA-like_dom"/>
</dbReference>
<gene>
    <name evidence="3" type="ORF">ACFQ16_30040</name>
</gene>
<keyword evidence="4" id="KW-1185">Reference proteome</keyword>
<feature type="transmembrane region" description="Helical" evidence="1">
    <location>
        <begin position="85"/>
        <end position="103"/>
    </location>
</feature>
<feature type="domain" description="CAAX prenyl protease 2/Lysostaphin resistance protein A-like" evidence="2">
    <location>
        <begin position="162"/>
        <end position="254"/>
    </location>
</feature>
<feature type="transmembrane region" description="Helical" evidence="1">
    <location>
        <begin position="34"/>
        <end position="53"/>
    </location>
</feature>
<organism evidence="3 4">
    <name type="scientific">Saccharopolyspora rosea</name>
    <dbReference type="NCBI Taxonomy" id="524884"/>
    <lineage>
        <taxon>Bacteria</taxon>
        <taxon>Bacillati</taxon>
        <taxon>Actinomycetota</taxon>
        <taxon>Actinomycetes</taxon>
        <taxon>Pseudonocardiales</taxon>
        <taxon>Pseudonocardiaceae</taxon>
        <taxon>Saccharopolyspora</taxon>
    </lineage>
</organism>
<keyword evidence="1" id="KW-0472">Membrane</keyword>
<evidence type="ECO:0000313" key="4">
    <source>
        <dbReference type="Proteomes" id="UP001597018"/>
    </source>
</evidence>
<accession>A0ABW3G4I8</accession>
<feature type="transmembrane region" description="Helical" evidence="1">
    <location>
        <begin position="212"/>
        <end position="235"/>
    </location>
</feature>
<dbReference type="RefSeq" id="WP_345600810.1">
    <property type="nucleotide sequence ID" value="NZ_BAABLT010000018.1"/>
</dbReference>
<evidence type="ECO:0000313" key="3">
    <source>
        <dbReference type="EMBL" id="MFD0924005.1"/>
    </source>
</evidence>
<dbReference type="Pfam" id="PF02517">
    <property type="entry name" value="Rce1-like"/>
    <property type="match status" value="1"/>
</dbReference>
<dbReference type="GO" id="GO:0016787">
    <property type="term" value="F:hydrolase activity"/>
    <property type="evidence" value="ECO:0007669"/>
    <property type="project" value="UniProtKB-KW"/>
</dbReference>
<protein>
    <submittedName>
        <fullName evidence="3">CPBP family intramembrane glutamic endopeptidase</fullName>
        <ecNumber evidence="3">3.4.-.-</ecNumber>
    </submittedName>
</protein>